<dbReference type="Ensembl" id="ENSMUNT00000012252.2">
    <property type="protein sequence ID" value="ENSMUNP00000010595.2"/>
    <property type="gene ID" value="ENSMUNG00000008352.2"/>
</dbReference>
<dbReference type="Proteomes" id="UP000694405">
    <property type="component" value="Chromosome 16"/>
</dbReference>
<proteinExistence type="predicted"/>
<protein>
    <submittedName>
        <fullName evidence="1">Uncharacterized protein</fullName>
    </submittedName>
</protein>
<sequence length="201" mass="23011">PLHEDSRMNTMINQPQRLRRRHESYDEKCERWHRMRESLRQQHNMTVCRFMGMRAPDPLQSPRQREFLRRRNLGGDAGRAPPGQRIHRDPTEGSILLQAWPQVPFVPQESSEQFPSSGAAGVRAADPYDFPGFLGISLMLFTRSLQVQTWPQVSLPFLTAHSADADSSCSLIPAPMELPHIPPCTLPARPQHPQARCEHPR</sequence>
<reference evidence="1" key="1">
    <citation type="submission" date="2020-03" db="EMBL/GenBank/DDBJ databases">
        <title>Melopsittacus undulatus (budgerigar) genome, bMelUnd1, maternal haplotype with Z.</title>
        <authorList>
            <person name="Gedman G."/>
            <person name="Mountcastle J."/>
            <person name="Haase B."/>
            <person name="Formenti G."/>
            <person name="Wright T."/>
            <person name="Apodaca J."/>
            <person name="Pelan S."/>
            <person name="Chow W."/>
            <person name="Rhie A."/>
            <person name="Howe K."/>
            <person name="Fedrigo O."/>
            <person name="Jarvis E.D."/>
        </authorList>
    </citation>
    <scope>NUCLEOTIDE SEQUENCE [LARGE SCALE GENOMIC DNA]</scope>
</reference>
<keyword evidence="2" id="KW-1185">Reference proteome</keyword>
<name>A0A8C6NBA7_MELUD</name>
<reference evidence="1" key="3">
    <citation type="submission" date="2025-09" db="UniProtKB">
        <authorList>
            <consortium name="Ensembl"/>
        </authorList>
    </citation>
    <scope>IDENTIFICATION</scope>
</reference>
<accession>A0A8C6NBA7</accession>
<evidence type="ECO:0000313" key="1">
    <source>
        <dbReference type="Ensembl" id="ENSMUNP00000010595.2"/>
    </source>
</evidence>
<dbReference type="AlphaFoldDB" id="A0A8C6NBA7"/>
<reference evidence="1" key="2">
    <citation type="submission" date="2025-08" db="UniProtKB">
        <authorList>
            <consortium name="Ensembl"/>
        </authorList>
    </citation>
    <scope>IDENTIFICATION</scope>
</reference>
<evidence type="ECO:0000313" key="2">
    <source>
        <dbReference type="Proteomes" id="UP000694405"/>
    </source>
</evidence>
<organism evidence="1 2">
    <name type="scientific">Melopsittacus undulatus</name>
    <name type="common">Budgerigar</name>
    <name type="synonym">Psittacus undulatus</name>
    <dbReference type="NCBI Taxonomy" id="13146"/>
    <lineage>
        <taxon>Eukaryota</taxon>
        <taxon>Metazoa</taxon>
        <taxon>Chordata</taxon>
        <taxon>Craniata</taxon>
        <taxon>Vertebrata</taxon>
        <taxon>Euteleostomi</taxon>
        <taxon>Archelosauria</taxon>
        <taxon>Archosauria</taxon>
        <taxon>Dinosauria</taxon>
        <taxon>Saurischia</taxon>
        <taxon>Theropoda</taxon>
        <taxon>Coelurosauria</taxon>
        <taxon>Aves</taxon>
        <taxon>Neognathae</taxon>
        <taxon>Neoaves</taxon>
        <taxon>Telluraves</taxon>
        <taxon>Australaves</taxon>
        <taxon>Psittaciformes</taxon>
        <taxon>Psittaculidae</taxon>
        <taxon>Melopsittacus</taxon>
    </lineage>
</organism>
<accession>A0A8V5HCI6</accession>